<dbReference type="Pfam" id="PF00528">
    <property type="entry name" value="BPD_transp_1"/>
    <property type="match status" value="1"/>
</dbReference>
<dbReference type="GO" id="GO:0005886">
    <property type="term" value="C:plasma membrane"/>
    <property type="evidence" value="ECO:0007669"/>
    <property type="project" value="UniProtKB-SubCell"/>
</dbReference>
<organism evidence="10 11">
    <name type="scientific">Anaerotalea alkaliphila</name>
    <dbReference type="NCBI Taxonomy" id="2662126"/>
    <lineage>
        <taxon>Bacteria</taxon>
        <taxon>Bacillati</taxon>
        <taxon>Bacillota</taxon>
        <taxon>Clostridia</taxon>
        <taxon>Eubacteriales</taxon>
        <taxon>Anaerotalea</taxon>
    </lineage>
</organism>
<feature type="transmembrane region" description="Helical" evidence="8">
    <location>
        <begin position="92"/>
        <end position="111"/>
    </location>
</feature>
<protein>
    <submittedName>
        <fullName evidence="10">ABC transporter permease</fullName>
    </submittedName>
</protein>
<keyword evidence="4" id="KW-1003">Cell membrane</keyword>
<keyword evidence="5 8" id="KW-0812">Transmembrane</keyword>
<dbReference type="PANTHER" id="PTHR30450">
    <property type="entry name" value="ABC TRANSPORTER PERMEASE"/>
    <property type="match status" value="1"/>
</dbReference>
<dbReference type="InterPro" id="IPR035906">
    <property type="entry name" value="MetI-like_sf"/>
</dbReference>
<evidence type="ECO:0000256" key="6">
    <source>
        <dbReference type="ARBA" id="ARBA00022989"/>
    </source>
</evidence>
<feature type="transmembrane region" description="Helical" evidence="8">
    <location>
        <begin position="149"/>
        <end position="170"/>
    </location>
</feature>
<dbReference type="PANTHER" id="PTHR30450:SF1">
    <property type="entry name" value="D-METHIONINE TRANSPORT SYSTEM PERMEASE PROTEIN METI-RELATED"/>
    <property type="match status" value="1"/>
</dbReference>
<feature type="transmembrane region" description="Helical" evidence="8">
    <location>
        <begin position="20"/>
        <end position="44"/>
    </location>
</feature>
<dbReference type="GO" id="GO:0048473">
    <property type="term" value="P:D-methionine transmembrane transport"/>
    <property type="evidence" value="ECO:0007669"/>
    <property type="project" value="TreeGrafter"/>
</dbReference>
<feature type="transmembrane region" description="Helical" evidence="8">
    <location>
        <begin position="65"/>
        <end position="86"/>
    </location>
</feature>
<evidence type="ECO:0000256" key="2">
    <source>
        <dbReference type="ARBA" id="ARBA00007069"/>
    </source>
</evidence>
<evidence type="ECO:0000256" key="4">
    <source>
        <dbReference type="ARBA" id="ARBA00022475"/>
    </source>
</evidence>
<dbReference type="Proteomes" id="UP000461585">
    <property type="component" value="Unassembled WGS sequence"/>
</dbReference>
<evidence type="ECO:0000256" key="7">
    <source>
        <dbReference type="ARBA" id="ARBA00023136"/>
    </source>
</evidence>
<evidence type="ECO:0000256" key="5">
    <source>
        <dbReference type="ARBA" id="ARBA00022692"/>
    </source>
</evidence>
<dbReference type="InterPro" id="IPR051322">
    <property type="entry name" value="AA_ABC_Transporter_Permease"/>
</dbReference>
<proteinExistence type="inferred from homology"/>
<evidence type="ECO:0000259" key="9">
    <source>
        <dbReference type="PROSITE" id="PS50928"/>
    </source>
</evidence>
<comment type="subcellular location">
    <subcellularLocation>
        <location evidence="1 8">Cell membrane</location>
        <topology evidence="1 8">Multi-pass membrane protein</topology>
    </subcellularLocation>
</comment>
<dbReference type="RefSeq" id="WP_162369852.1">
    <property type="nucleotide sequence ID" value="NZ_JAAEEH010000010.1"/>
</dbReference>
<dbReference type="EMBL" id="JAAEEH010000010">
    <property type="protein sequence ID" value="NDL67123.1"/>
    <property type="molecule type" value="Genomic_DNA"/>
</dbReference>
<dbReference type="SUPFAM" id="SSF161098">
    <property type="entry name" value="MetI-like"/>
    <property type="match status" value="1"/>
</dbReference>
<dbReference type="NCBIfam" id="NF008049">
    <property type="entry name" value="PRK10782.1"/>
    <property type="match status" value="1"/>
</dbReference>
<dbReference type="PROSITE" id="PS50928">
    <property type="entry name" value="ABC_TM1"/>
    <property type="match status" value="1"/>
</dbReference>
<evidence type="ECO:0000256" key="1">
    <source>
        <dbReference type="ARBA" id="ARBA00004651"/>
    </source>
</evidence>
<feature type="domain" description="ABC transmembrane type-1" evidence="9">
    <location>
        <begin position="16"/>
        <end position="209"/>
    </location>
</feature>
<feature type="transmembrane region" description="Helical" evidence="8">
    <location>
        <begin position="190"/>
        <end position="210"/>
    </location>
</feature>
<evidence type="ECO:0000256" key="3">
    <source>
        <dbReference type="ARBA" id="ARBA00022448"/>
    </source>
</evidence>
<keyword evidence="7 8" id="KW-0472">Membrane</keyword>
<dbReference type="Gene3D" id="1.10.3720.10">
    <property type="entry name" value="MetI-like"/>
    <property type="match status" value="1"/>
</dbReference>
<sequence>MGAFLENYGAMLVQGTWDTLYMSFLSALFAYLMGLPLGVALAVTEPHHILPRPHVNRILNTVVNIVRSVPFIILLIAVIPFTRWLVGTSIGVTASIVPLVIGAVPFVARLVESSMKELRKGIIEAATAMGASPFQIIYKVMIPETMPSLVLGASITTITLIGYSAMAGAVGGGGLGDLAIRYGYYRYDTTLMMVTIVLLVLIVQGVQLAGTRLSKKINRQ</sequence>
<dbReference type="FunFam" id="1.10.3720.10:FF:000002">
    <property type="entry name" value="D-methionine ABC transporter permease MetI"/>
    <property type="match status" value="1"/>
</dbReference>
<gene>
    <name evidence="10" type="ORF">GXN74_05095</name>
</gene>
<comment type="similarity">
    <text evidence="2">Belongs to the binding-protein-dependent transport system permease family. CysTW subfamily.</text>
</comment>
<evidence type="ECO:0000313" key="11">
    <source>
        <dbReference type="Proteomes" id="UP000461585"/>
    </source>
</evidence>
<dbReference type="CDD" id="cd06261">
    <property type="entry name" value="TM_PBP2"/>
    <property type="match status" value="1"/>
</dbReference>
<dbReference type="InterPro" id="IPR000515">
    <property type="entry name" value="MetI-like"/>
</dbReference>
<dbReference type="AlphaFoldDB" id="A0A7X5HUW3"/>
<evidence type="ECO:0000256" key="8">
    <source>
        <dbReference type="RuleBase" id="RU363032"/>
    </source>
</evidence>
<keyword evidence="3 8" id="KW-0813">Transport</keyword>
<keyword evidence="11" id="KW-1185">Reference proteome</keyword>
<keyword evidence="6 8" id="KW-1133">Transmembrane helix</keyword>
<accession>A0A7X5HUW3</accession>
<comment type="caution">
    <text evidence="10">The sequence shown here is derived from an EMBL/GenBank/DDBJ whole genome shotgun (WGS) entry which is preliminary data.</text>
</comment>
<evidence type="ECO:0000313" key="10">
    <source>
        <dbReference type="EMBL" id="NDL67123.1"/>
    </source>
</evidence>
<name>A0A7X5HUW3_9FIRM</name>
<reference evidence="10 11" key="1">
    <citation type="submission" date="2020-01" db="EMBL/GenBank/DDBJ databases">
        <title>Anaeroalcalibacter tamaniensis gen. nov., sp. nov., moderately halophilic strictly anaerobic fermenter bacterium from mud volcano of Taman peninsula.</title>
        <authorList>
            <person name="Frolova A."/>
            <person name="Merkel A.Y."/>
            <person name="Slobodkin A.I."/>
        </authorList>
    </citation>
    <scope>NUCLEOTIDE SEQUENCE [LARGE SCALE GENOMIC DNA]</scope>
    <source>
        <strain evidence="10 11">F-3ap</strain>
    </source>
</reference>